<sequence>RKLIIDDETEFCGDKLLTSLLQCKSSFDELEGEEMRRARTRSNPYEMIRGVFFLNRAAMKMANIDHVFDYMFTNPKDAHGFLGGLSVIRTGGHFICKTFDLFTPFSVASFTCCTACFERVSLFKPLTSRPANSERYVVCRGLKDGIEDVRDYLFGVNLRLNQLRNSDRDVNLVVPLEVLRGDRQFFDYMVRSNESHCEVQIKALAKIHAFVQES</sequence>
<dbReference type="GO" id="GO:0003676">
    <property type="term" value="F:nucleic acid binding"/>
    <property type="evidence" value="ECO:0007669"/>
    <property type="project" value="UniProtKB-UniRule"/>
</dbReference>
<dbReference type="Proteomes" id="UP000812440">
    <property type="component" value="Unassembled WGS sequence"/>
</dbReference>
<reference evidence="4" key="1">
    <citation type="thesis" date="2020" institute="ProQuest LLC" country="789 East Eisenhower Parkway, Ann Arbor, MI, USA">
        <title>Comparative Genomics and Chromosome Evolution.</title>
        <authorList>
            <person name="Mudd A.B."/>
        </authorList>
    </citation>
    <scope>NUCLEOTIDE SEQUENCE</scope>
    <source>
        <strain evidence="4">Female2</strain>
        <tissue evidence="4">Blood</tissue>
    </source>
</reference>
<keyword evidence="2" id="KW-0507">mRNA processing</keyword>
<dbReference type="InterPro" id="IPR050851">
    <property type="entry name" value="mRNA_Cap_2O-Ribose_MeTrfase"/>
</dbReference>
<dbReference type="GO" id="GO:0004483">
    <property type="term" value="F:methyltransferase cap1 activity"/>
    <property type="evidence" value="ECO:0007669"/>
    <property type="project" value="UniProtKB-UniRule"/>
</dbReference>
<feature type="domain" description="Ribosomal RNA methyltransferase FtsJ" evidence="3">
    <location>
        <begin position="84"/>
        <end position="141"/>
    </location>
</feature>
<keyword evidence="2" id="KW-0808">Transferase</keyword>
<comment type="catalytic activity">
    <reaction evidence="2">
        <text>a 5'-end (N(7)-methyl 5'-triphosphoguanosine)-ribonucleoside in mRNA + S-adenosyl-L-methionine = a 5'-end (N(7)-methyl 5'-triphosphoguanosine)-(2'-O-methyl-ribonucleoside) in mRNA + S-adenosyl-L-homocysteine + H(+)</text>
        <dbReference type="Rhea" id="RHEA:67020"/>
        <dbReference type="Rhea" id="RHEA-COMP:17167"/>
        <dbReference type="Rhea" id="RHEA-COMP:17168"/>
        <dbReference type="ChEBI" id="CHEBI:15378"/>
        <dbReference type="ChEBI" id="CHEBI:57856"/>
        <dbReference type="ChEBI" id="CHEBI:59789"/>
        <dbReference type="ChEBI" id="CHEBI:156461"/>
        <dbReference type="ChEBI" id="CHEBI:167609"/>
        <dbReference type="EC" id="2.1.1.57"/>
    </reaction>
</comment>
<keyword evidence="2" id="KW-0539">Nucleus</keyword>
<dbReference type="SUPFAM" id="SSF53335">
    <property type="entry name" value="S-adenosyl-L-methionine-dependent methyltransferases"/>
    <property type="match status" value="1"/>
</dbReference>
<dbReference type="AlphaFoldDB" id="A0A8T2ICP2"/>
<comment type="caution">
    <text evidence="4">The sequence shown here is derived from an EMBL/GenBank/DDBJ whole genome shotgun (WGS) entry which is preliminary data.</text>
</comment>
<evidence type="ECO:0000256" key="1">
    <source>
        <dbReference type="ARBA" id="ARBA00023042"/>
    </source>
</evidence>
<dbReference type="InterPro" id="IPR002877">
    <property type="entry name" value="RNA_MeTrfase_FtsJ_dom"/>
</dbReference>
<dbReference type="GO" id="GO:0005737">
    <property type="term" value="C:cytoplasm"/>
    <property type="evidence" value="ECO:0007669"/>
    <property type="project" value="TreeGrafter"/>
</dbReference>
<dbReference type="Pfam" id="PF01728">
    <property type="entry name" value="FtsJ"/>
    <property type="match status" value="1"/>
</dbReference>
<dbReference type="EMBL" id="JAACNH010004273">
    <property type="protein sequence ID" value="KAG8429653.1"/>
    <property type="molecule type" value="Genomic_DNA"/>
</dbReference>
<organism evidence="4 5">
    <name type="scientific">Hymenochirus boettgeri</name>
    <name type="common">Congo dwarf clawed frog</name>
    <dbReference type="NCBI Taxonomy" id="247094"/>
    <lineage>
        <taxon>Eukaryota</taxon>
        <taxon>Metazoa</taxon>
        <taxon>Chordata</taxon>
        <taxon>Craniata</taxon>
        <taxon>Vertebrata</taxon>
        <taxon>Euteleostomi</taxon>
        <taxon>Amphibia</taxon>
        <taxon>Batrachia</taxon>
        <taxon>Anura</taxon>
        <taxon>Pipoidea</taxon>
        <taxon>Pipidae</taxon>
        <taxon>Pipinae</taxon>
        <taxon>Hymenochirus</taxon>
    </lineage>
</organism>
<dbReference type="PANTHER" id="PTHR16121:SF0">
    <property type="entry name" value="CAP-SPECIFIC MRNA (NUCLEOSIDE-2'-O-)-METHYLTRANSFERASE 1"/>
    <property type="match status" value="1"/>
</dbReference>
<comment type="function">
    <text evidence="2">S-adenosyl-L-methionine-dependent methyltransferase that mediates RNA cap1 2'-O-ribose methylation to the 5'-cap structure of RNAs. Methylates the ribose of the first nucleotide of a m(7)GpppG-capped mRNA to produce m(7)GpppNmp (cap1).</text>
</comment>
<keyword evidence="2" id="KW-0949">S-adenosyl-L-methionine</keyword>
<proteinExistence type="predicted"/>
<evidence type="ECO:0000313" key="5">
    <source>
        <dbReference type="Proteomes" id="UP000812440"/>
    </source>
</evidence>
<dbReference type="GO" id="GO:0005634">
    <property type="term" value="C:nucleus"/>
    <property type="evidence" value="ECO:0007669"/>
    <property type="project" value="UniProtKB-SubCell"/>
</dbReference>
<keyword evidence="5" id="KW-1185">Reference proteome</keyword>
<dbReference type="Gene3D" id="3.40.50.12760">
    <property type="match status" value="2"/>
</dbReference>
<evidence type="ECO:0000313" key="4">
    <source>
        <dbReference type="EMBL" id="KAG8429653.1"/>
    </source>
</evidence>
<evidence type="ECO:0000259" key="3">
    <source>
        <dbReference type="Pfam" id="PF01728"/>
    </source>
</evidence>
<keyword evidence="2" id="KW-0489">Methyltransferase</keyword>
<comment type="subcellular location">
    <subcellularLocation>
        <location evidence="2">Nucleus</location>
    </subcellularLocation>
</comment>
<protein>
    <recommendedName>
        <fullName evidence="2">Cap-specific mRNA (nucleoside-2'-O-)-methyltransferase 1</fullName>
        <ecNumber evidence="2">2.1.1.57</ecNumber>
    </recommendedName>
    <alternativeName>
        <fullName evidence="2">Cap1 2'O-ribose methyltransferase 1</fullName>
    </alternativeName>
</protein>
<gene>
    <name evidence="4" type="ORF">GDO86_019589</name>
</gene>
<dbReference type="EC" id="2.1.1.57" evidence="2"/>
<feature type="non-terminal residue" evidence="4">
    <location>
        <position position="214"/>
    </location>
</feature>
<keyword evidence="1 2" id="KW-0506">mRNA capping</keyword>
<dbReference type="GO" id="GO:0006370">
    <property type="term" value="P:7-methylguanosine mRNA capping"/>
    <property type="evidence" value="ECO:0007669"/>
    <property type="project" value="UniProtKB-UniRule"/>
</dbReference>
<name>A0A8T2ICP2_9PIPI</name>
<dbReference type="InterPro" id="IPR029063">
    <property type="entry name" value="SAM-dependent_MTases_sf"/>
</dbReference>
<accession>A0A8T2ICP2</accession>
<dbReference type="OrthoDB" id="10251234at2759"/>
<dbReference type="GO" id="GO:0016556">
    <property type="term" value="P:mRNA modification"/>
    <property type="evidence" value="ECO:0007669"/>
    <property type="project" value="UniProtKB-UniRule"/>
</dbReference>
<dbReference type="PANTHER" id="PTHR16121">
    <property type="entry name" value="CAP-SPECIFIC MRNA (NUCLEOSIDE-2'-O-)-METHYLTRANSFERASE 1-RELATED"/>
    <property type="match status" value="1"/>
</dbReference>
<dbReference type="GO" id="GO:0032259">
    <property type="term" value="P:methylation"/>
    <property type="evidence" value="ECO:0007669"/>
    <property type="project" value="UniProtKB-KW"/>
</dbReference>
<evidence type="ECO:0000256" key="2">
    <source>
        <dbReference type="RuleBase" id="RU368012"/>
    </source>
</evidence>